<dbReference type="AlphaFoldDB" id="A0A6A7N6H4"/>
<organism evidence="1 2">
    <name type="scientific">Rugamonas aquatica</name>
    <dbReference type="NCBI Taxonomy" id="2743357"/>
    <lineage>
        <taxon>Bacteria</taxon>
        <taxon>Pseudomonadati</taxon>
        <taxon>Pseudomonadota</taxon>
        <taxon>Betaproteobacteria</taxon>
        <taxon>Burkholderiales</taxon>
        <taxon>Oxalobacteraceae</taxon>
        <taxon>Telluria group</taxon>
        <taxon>Rugamonas</taxon>
    </lineage>
</organism>
<comment type="caution">
    <text evidence="1">The sequence shown here is derived from an EMBL/GenBank/DDBJ whole genome shotgun (WGS) entry which is preliminary data.</text>
</comment>
<dbReference type="RefSeq" id="WP_152839987.1">
    <property type="nucleotide sequence ID" value="NZ_WHUG01000009.1"/>
</dbReference>
<protein>
    <submittedName>
        <fullName evidence="1">Uncharacterized protein</fullName>
    </submittedName>
</protein>
<gene>
    <name evidence="1" type="ORF">GEV02_21310</name>
</gene>
<proteinExistence type="predicted"/>
<sequence length="202" mass="21466">MPIDTSRSIPLADFVQIQHQGEEVVLVAGSDGQPQVIAVGHTSSGREVAWIRPEDSDAVEYQVAQRFVGALTAEYGPRITNAVADELHAELTSGRLQTSTIGQAVRMAESQQDTFGGINFFLELHCSATALTPAFRTACGKAGLDVATLSPARLKQIDVLFRSALSEASQGNREPLSPAEGVALLERLLITQAPASTKGDQP</sequence>
<dbReference type="Proteomes" id="UP000440498">
    <property type="component" value="Unassembled WGS sequence"/>
</dbReference>
<evidence type="ECO:0000313" key="1">
    <source>
        <dbReference type="EMBL" id="MQA40693.1"/>
    </source>
</evidence>
<dbReference type="EMBL" id="WHUG01000009">
    <property type="protein sequence ID" value="MQA40693.1"/>
    <property type="molecule type" value="Genomic_DNA"/>
</dbReference>
<reference evidence="1 2" key="1">
    <citation type="submission" date="2019-10" db="EMBL/GenBank/DDBJ databases">
        <title>Two novel species isolated from a subtropical stream in China.</title>
        <authorList>
            <person name="Lu H."/>
        </authorList>
    </citation>
    <scope>NUCLEOTIDE SEQUENCE [LARGE SCALE GENOMIC DNA]</scope>
    <source>
        <strain evidence="1 2">FT29W</strain>
    </source>
</reference>
<name>A0A6A7N6H4_9BURK</name>
<accession>A0A6A7N6H4</accession>
<evidence type="ECO:0000313" key="2">
    <source>
        <dbReference type="Proteomes" id="UP000440498"/>
    </source>
</evidence>
<keyword evidence="2" id="KW-1185">Reference proteome</keyword>